<dbReference type="PROSITE" id="PS51462">
    <property type="entry name" value="NUDIX"/>
    <property type="match status" value="1"/>
</dbReference>
<keyword evidence="6 12" id="KW-0378">Hydrolase</keyword>
<comment type="catalytic activity">
    <reaction evidence="9">
        <text>a 5'-end NAD(+)-phospho-ribonucleoside in mRNA + H2O = a 5'-end phospho-adenosine-phospho-ribonucleoside in mRNA + beta-nicotinamide D-ribonucleotide + 2 H(+)</text>
        <dbReference type="Rhea" id="RHEA:60876"/>
        <dbReference type="Rhea" id="RHEA-COMP:15698"/>
        <dbReference type="Rhea" id="RHEA-COMP:15719"/>
        <dbReference type="ChEBI" id="CHEBI:14649"/>
        <dbReference type="ChEBI" id="CHEBI:15377"/>
        <dbReference type="ChEBI" id="CHEBI:15378"/>
        <dbReference type="ChEBI" id="CHEBI:144029"/>
        <dbReference type="ChEBI" id="CHEBI:144051"/>
    </reaction>
    <physiologicalReaction direction="left-to-right" evidence="9">
        <dbReference type="Rhea" id="RHEA:60877"/>
    </physiologicalReaction>
</comment>
<dbReference type="EMBL" id="CP035495">
    <property type="protein sequence ID" value="QAY64955.1"/>
    <property type="molecule type" value="Genomic_DNA"/>
</dbReference>
<reference evidence="12 13" key="1">
    <citation type="submission" date="2019-01" db="EMBL/GenBank/DDBJ databases">
        <title>Genome sequencing of strain 2JSPR-7.</title>
        <authorList>
            <person name="Heo J."/>
            <person name="Kim S.-J."/>
            <person name="Kim J.-S."/>
            <person name="Hong S.-B."/>
            <person name="Kwon S.-W."/>
        </authorList>
    </citation>
    <scope>NUCLEOTIDE SEQUENCE [LARGE SCALE GENOMIC DNA]</scope>
    <source>
        <strain evidence="12 13">2JSPR-7</strain>
    </source>
</reference>
<evidence type="ECO:0000256" key="8">
    <source>
        <dbReference type="ARBA" id="ARBA00023027"/>
    </source>
</evidence>
<evidence type="ECO:0000256" key="4">
    <source>
        <dbReference type="ARBA" id="ARBA00012381"/>
    </source>
</evidence>
<dbReference type="AlphaFoldDB" id="A0A4P6ER07"/>
<dbReference type="CDD" id="cd03429">
    <property type="entry name" value="NUDIX_NADH_pyrophosphatase_Nudt13"/>
    <property type="match status" value="1"/>
</dbReference>
<dbReference type="KEGG" id="xyl:ET495_16610"/>
<dbReference type="PROSITE" id="PS00893">
    <property type="entry name" value="NUDIX_BOX"/>
    <property type="match status" value="1"/>
</dbReference>
<dbReference type="InterPro" id="IPR015376">
    <property type="entry name" value="Znr_NADH_PPase"/>
</dbReference>
<dbReference type="Gene3D" id="3.90.79.20">
    <property type="match status" value="1"/>
</dbReference>
<dbReference type="GO" id="GO:0035529">
    <property type="term" value="F:NADH pyrophosphatase activity"/>
    <property type="evidence" value="ECO:0007669"/>
    <property type="project" value="TreeGrafter"/>
</dbReference>
<comment type="similarity">
    <text evidence="3">Belongs to the Nudix hydrolase family. NudC subfamily.</text>
</comment>
<keyword evidence="7" id="KW-0460">Magnesium</keyword>
<evidence type="ECO:0000256" key="2">
    <source>
        <dbReference type="ARBA" id="ARBA00001947"/>
    </source>
</evidence>
<dbReference type="GO" id="GO:0006742">
    <property type="term" value="P:NADP+ catabolic process"/>
    <property type="evidence" value="ECO:0007669"/>
    <property type="project" value="TreeGrafter"/>
</dbReference>
<accession>A0A4P6ER07</accession>
<feature type="domain" description="Nudix hydrolase" evidence="11">
    <location>
        <begin position="243"/>
        <end position="373"/>
    </location>
</feature>
<dbReference type="GO" id="GO:0005829">
    <property type="term" value="C:cytosol"/>
    <property type="evidence" value="ECO:0007669"/>
    <property type="project" value="TreeGrafter"/>
</dbReference>
<dbReference type="InterPro" id="IPR015797">
    <property type="entry name" value="NUDIX_hydrolase-like_dom_sf"/>
</dbReference>
<dbReference type="OrthoDB" id="9791656at2"/>
<proteinExistence type="inferred from homology"/>
<dbReference type="NCBIfam" id="NF001299">
    <property type="entry name" value="PRK00241.1"/>
    <property type="match status" value="1"/>
</dbReference>
<evidence type="ECO:0000256" key="7">
    <source>
        <dbReference type="ARBA" id="ARBA00022842"/>
    </source>
</evidence>
<dbReference type="GO" id="GO:0046872">
    <property type="term" value="F:metal ion binding"/>
    <property type="evidence" value="ECO:0007669"/>
    <property type="project" value="UniProtKB-KW"/>
</dbReference>
<dbReference type="EC" id="3.6.1.22" evidence="4"/>
<sequence length="389" mass="41231">MTALPGHGGSGYGRTVPAVPVPAVPAVPVPAVPVPAVPVPASPVPASPVPVVAALDLPLARARHDRAAERRDRAGLLPSLYADAATRVLLVHGDRLSVADAGGRARLAWRGPAGLPAPADPAPTPPPRPDAADDPADVARDTPREQEPPLWLYLGEHDGVAYVALALPQTDAALATLDVVPGWATLRDLDHLDDLEQGLATEAVALANWHAVHAFCPRCGAPAQVRAAGWVRWCPVEDRELYPRTDPAVIMAVVDDDERLLLGHAAHWPAHRFSTLAGFVEPGESLEQAVRREVAEEVGLSVCDGRDDVVYRGSQAWPFPASLMLGFRARVAGTAADPAPDGVELTQARWFTRAELSERVRTGEVVLPTRLSIARALIEEWFGASLPGA</sequence>
<evidence type="ECO:0000256" key="1">
    <source>
        <dbReference type="ARBA" id="ARBA00001946"/>
    </source>
</evidence>
<feature type="region of interest" description="Disordered" evidence="10">
    <location>
        <begin position="109"/>
        <end position="144"/>
    </location>
</feature>
<dbReference type="InterPro" id="IPR049734">
    <property type="entry name" value="NudC-like_C"/>
</dbReference>
<dbReference type="Gene3D" id="3.90.79.10">
    <property type="entry name" value="Nucleoside Triphosphate Pyrophosphohydrolase"/>
    <property type="match status" value="1"/>
</dbReference>
<dbReference type="GO" id="GO:0110153">
    <property type="term" value="F:RNA NAD-cap (NMN-forming) hydrolase activity"/>
    <property type="evidence" value="ECO:0007669"/>
    <property type="project" value="RHEA"/>
</dbReference>
<comment type="cofactor">
    <cofactor evidence="2">
        <name>Zn(2+)</name>
        <dbReference type="ChEBI" id="CHEBI:29105"/>
    </cofactor>
</comment>
<dbReference type="GO" id="GO:0019677">
    <property type="term" value="P:NAD+ catabolic process"/>
    <property type="evidence" value="ECO:0007669"/>
    <property type="project" value="TreeGrafter"/>
</dbReference>
<organism evidence="12 13">
    <name type="scientific">Xylanimonas allomyrinae</name>
    <dbReference type="NCBI Taxonomy" id="2509459"/>
    <lineage>
        <taxon>Bacteria</taxon>
        <taxon>Bacillati</taxon>
        <taxon>Actinomycetota</taxon>
        <taxon>Actinomycetes</taxon>
        <taxon>Micrococcales</taxon>
        <taxon>Promicromonosporaceae</taxon>
        <taxon>Xylanimonas</taxon>
    </lineage>
</organism>
<evidence type="ECO:0000313" key="13">
    <source>
        <dbReference type="Proteomes" id="UP000291758"/>
    </source>
</evidence>
<evidence type="ECO:0000256" key="10">
    <source>
        <dbReference type="SAM" id="MobiDB-lite"/>
    </source>
</evidence>
<evidence type="ECO:0000256" key="6">
    <source>
        <dbReference type="ARBA" id="ARBA00022801"/>
    </source>
</evidence>
<dbReference type="InterPro" id="IPR020084">
    <property type="entry name" value="NUDIX_hydrolase_CS"/>
</dbReference>
<dbReference type="Pfam" id="PF09297">
    <property type="entry name" value="Zn_ribbon_NUD"/>
    <property type="match status" value="1"/>
</dbReference>
<protein>
    <recommendedName>
        <fullName evidence="4">NAD(+) diphosphatase</fullName>
        <ecNumber evidence="4">3.6.1.22</ecNumber>
    </recommendedName>
</protein>
<keyword evidence="5" id="KW-0479">Metal-binding</keyword>
<dbReference type="InterPro" id="IPR000086">
    <property type="entry name" value="NUDIX_hydrolase_dom"/>
</dbReference>
<dbReference type="InterPro" id="IPR050241">
    <property type="entry name" value="NAD-cap_RNA_hydrolase_NudC"/>
</dbReference>
<dbReference type="PANTHER" id="PTHR42904">
    <property type="entry name" value="NUDIX HYDROLASE, NUDC SUBFAMILY"/>
    <property type="match status" value="1"/>
</dbReference>
<evidence type="ECO:0000313" key="12">
    <source>
        <dbReference type="EMBL" id="QAY64955.1"/>
    </source>
</evidence>
<feature type="compositionally biased region" description="Pro residues" evidence="10">
    <location>
        <begin position="118"/>
        <end position="129"/>
    </location>
</feature>
<evidence type="ECO:0000256" key="9">
    <source>
        <dbReference type="ARBA" id="ARBA00023679"/>
    </source>
</evidence>
<evidence type="ECO:0000256" key="3">
    <source>
        <dbReference type="ARBA" id="ARBA00009595"/>
    </source>
</evidence>
<evidence type="ECO:0000259" key="11">
    <source>
        <dbReference type="PROSITE" id="PS51462"/>
    </source>
</evidence>
<gene>
    <name evidence="12" type="ORF">ET495_16610</name>
</gene>
<name>A0A4P6ER07_9MICO</name>
<evidence type="ECO:0000256" key="5">
    <source>
        <dbReference type="ARBA" id="ARBA00022723"/>
    </source>
</evidence>
<dbReference type="Pfam" id="PF00293">
    <property type="entry name" value="NUDIX"/>
    <property type="match status" value="1"/>
</dbReference>
<comment type="cofactor">
    <cofactor evidence="1">
        <name>Mg(2+)</name>
        <dbReference type="ChEBI" id="CHEBI:18420"/>
    </cofactor>
</comment>
<dbReference type="Proteomes" id="UP000291758">
    <property type="component" value="Chromosome"/>
</dbReference>
<keyword evidence="13" id="KW-1185">Reference proteome</keyword>
<dbReference type="SUPFAM" id="SSF55811">
    <property type="entry name" value="Nudix"/>
    <property type="match status" value="1"/>
</dbReference>
<keyword evidence="8" id="KW-0520">NAD</keyword>
<dbReference type="PANTHER" id="PTHR42904:SF6">
    <property type="entry name" value="NAD-CAPPED RNA HYDROLASE NUDT12"/>
    <property type="match status" value="1"/>
</dbReference>